<dbReference type="InterPro" id="IPR012745">
    <property type="entry name" value="Pseudoazurin"/>
</dbReference>
<keyword evidence="10" id="KW-0732">Signal</keyword>
<dbReference type="Gene3D" id="2.60.40.420">
    <property type="entry name" value="Cupredoxins - blue copper proteins"/>
    <property type="match status" value="1"/>
</dbReference>
<gene>
    <name evidence="12" type="ORF">DL238_06235</name>
</gene>
<evidence type="ECO:0000256" key="7">
    <source>
        <dbReference type="ARBA" id="ARBA00023008"/>
    </source>
</evidence>
<sequence>MKKRALLGSIALAGLIATAGCNSRADEEQPATAETQAPAAAETTEAAAMSQEPEVEPNGNIIEIQMLTRDPDGSGLQVFKPRLITAQVGDTIRFIPTDPTHQSSSIEGMVPDGARGWEGEINEPVDYVVPVPGIYGYKCVPHYAAGMVGLIIVEGDGMTDNLESARETSHPGLAGGKFEEIFDQAQSEGMLGS</sequence>
<dbReference type="SUPFAM" id="SSF49503">
    <property type="entry name" value="Cupredoxins"/>
    <property type="match status" value="1"/>
</dbReference>
<comment type="caution">
    <text evidence="12">The sequence shown here is derived from an EMBL/GenBank/DDBJ whole genome shotgun (WGS) entry which is preliminary data.</text>
</comment>
<keyword evidence="7 8" id="KW-0186">Copper</keyword>
<keyword evidence="5" id="KW-0574">Periplasm</keyword>
<keyword evidence="4 8" id="KW-0479">Metal-binding</keyword>
<dbReference type="PRINTS" id="PR00156">
    <property type="entry name" value="COPPERBLUE"/>
</dbReference>
<dbReference type="Pfam" id="PF00127">
    <property type="entry name" value="Copper-bind"/>
    <property type="match status" value="1"/>
</dbReference>
<keyword evidence="6" id="KW-0249">Electron transport</keyword>
<dbReference type="AlphaFoldDB" id="A0A395LKM1"/>
<protein>
    <recommendedName>
        <fullName evidence="2">Pseudoazurin</fullName>
    </recommendedName>
</protein>
<evidence type="ECO:0000256" key="2">
    <source>
        <dbReference type="ARBA" id="ARBA00016984"/>
    </source>
</evidence>
<dbReference type="CDD" id="cd04218">
    <property type="entry name" value="Pseudoazurin"/>
    <property type="match status" value="1"/>
</dbReference>
<dbReference type="PROSITE" id="PS00196">
    <property type="entry name" value="COPPER_BLUE"/>
    <property type="match status" value="1"/>
</dbReference>
<keyword evidence="13" id="KW-1185">Reference proteome</keyword>
<evidence type="ECO:0000313" key="12">
    <source>
        <dbReference type="EMBL" id="RDS77249.1"/>
    </source>
</evidence>
<evidence type="ECO:0000256" key="6">
    <source>
        <dbReference type="ARBA" id="ARBA00022982"/>
    </source>
</evidence>
<dbReference type="GO" id="GO:0042597">
    <property type="term" value="C:periplasmic space"/>
    <property type="evidence" value="ECO:0007669"/>
    <property type="project" value="UniProtKB-SubCell"/>
</dbReference>
<name>A0A395LKM1_9SPHN</name>
<dbReference type="GO" id="GO:0009055">
    <property type="term" value="F:electron transfer activity"/>
    <property type="evidence" value="ECO:0007669"/>
    <property type="project" value="InterPro"/>
</dbReference>
<dbReference type="InterPro" id="IPR001235">
    <property type="entry name" value="Copper_blue_Plastocyanin"/>
</dbReference>
<feature type="signal peptide" evidence="10">
    <location>
        <begin position="1"/>
        <end position="19"/>
    </location>
</feature>
<evidence type="ECO:0000256" key="1">
    <source>
        <dbReference type="ARBA" id="ARBA00004418"/>
    </source>
</evidence>
<dbReference type="EMBL" id="QRBB01000001">
    <property type="protein sequence ID" value="RDS77249.1"/>
    <property type="molecule type" value="Genomic_DNA"/>
</dbReference>
<reference evidence="12 13" key="1">
    <citation type="submission" date="2018-07" db="EMBL/GenBank/DDBJ databases">
        <title>Erythrobacter nanhaiensis sp. nov., a novel member of the genus Erythrobacter isolated from the South China Sea.</title>
        <authorList>
            <person name="Chen X."/>
            <person name="Liu J."/>
        </authorList>
    </citation>
    <scope>NUCLEOTIDE SEQUENCE [LARGE SCALE GENOMIC DNA]</scope>
    <source>
        <strain evidence="12 13">S-5</strain>
    </source>
</reference>
<evidence type="ECO:0000256" key="9">
    <source>
        <dbReference type="SAM" id="MobiDB-lite"/>
    </source>
</evidence>
<dbReference type="InterPro" id="IPR008972">
    <property type="entry name" value="Cupredoxin"/>
</dbReference>
<evidence type="ECO:0000313" key="13">
    <source>
        <dbReference type="Proteomes" id="UP000254101"/>
    </source>
</evidence>
<dbReference type="InterPro" id="IPR028871">
    <property type="entry name" value="BlueCu_1_BS"/>
</dbReference>
<feature type="binding site" evidence="8">
    <location>
        <position position="139"/>
    </location>
    <ligand>
        <name>Cu cation</name>
        <dbReference type="ChEBI" id="CHEBI:23378"/>
    </ligand>
</feature>
<comment type="subcellular location">
    <subcellularLocation>
        <location evidence="1">Periplasm</location>
    </subcellularLocation>
</comment>
<dbReference type="InterPro" id="IPR002386">
    <property type="entry name" value="Amicyanin/Pseudoazurin"/>
</dbReference>
<feature type="binding site" evidence="8">
    <location>
        <position position="147"/>
    </location>
    <ligand>
        <name>Cu cation</name>
        <dbReference type="ChEBI" id="CHEBI:23378"/>
    </ligand>
</feature>
<dbReference type="InterPro" id="IPR000923">
    <property type="entry name" value="BlueCu_1"/>
</dbReference>
<dbReference type="OrthoDB" id="7510199at2"/>
<proteinExistence type="predicted"/>
<accession>A0A395LKM1</accession>
<evidence type="ECO:0000256" key="3">
    <source>
        <dbReference type="ARBA" id="ARBA00022448"/>
    </source>
</evidence>
<evidence type="ECO:0000256" key="10">
    <source>
        <dbReference type="SAM" id="SignalP"/>
    </source>
</evidence>
<feature type="region of interest" description="Disordered" evidence="9">
    <location>
        <begin position="25"/>
        <end position="54"/>
    </location>
</feature>
<evidence type="ECO:0000256" key="5">
    <source>
        <dbReference type="ARBA" id="ARBA00022764"/>
    </source>
</evidence>
<dbReference type="Proteomes" id="UP000254101">
    <property type="component" value="Unassembled WGS sequence"/>
</dbReference>
<feature type="chain" id="PRO_5017200093" description="Pseudoazurin" evidence="10">
    <location>
        <begin position="20"/>
        <end position="193"/>
    </location>
</feature>
<evidence type="ECO:0000256" key="4">
    <source>
        <dbReference type="ARBA" id="ARBA00022723"/>
    </source>
</evidence>
<keyword evidence="3" id="KW-0813">Transport</keyword>
<dbReference type="PROSITE" id="PS51257">
    <property type="entry name" value="PROKAR_LIPOPROTEIN"/>
    <property type="match status" value="1"/>
</dbReference>
<feature type="binding site" evidence="8">
    <location>
        <position position="101"/>
    </location>
    <ligand>
        <name>Cu cation</name>
        <dbReference type="ChEBI" id="CHEBI:23378"/>
    </ligand>
</feature>
<evidence type="ECO:0000256" key="8">
    <source>
        <dbReference type="PIRSR" id="PIRSR602386-1"/>
    </source>
</evidence>
<dbReference type="PRINTS" id="PR00155">
    <property type="entry name" value="AMICYANIN"/>
</dbReference>
<dbReference type="RefSeq" id="WP_115491470.1">
    <property type="nucleotide sequence ID" value="NZ_JACHWW010000001.1"/>
</dbReference>
<organism evidence="12 13">
    <name type="scientific">Alteriqipengyuania lutimaris</name>
    <dbReference type="NCBI Taxonomy" id="1538146"/>
    <lineage>
        <taxon>Bacteria</taxon>
        <taxon>Pseudomonadati</taxon>
        <taxon>Pseudomonadota</taxon>
        <taxon>Alphaproteobacteria</taxon>
        <taxon>Sphingomonadales</taxon>
        <taxon>Erythrobacteraceae</taxon>
        <taxon>Alteriqipengyuania</taxon>
    </lineage>
</organism>
<feature type="compositionally biased region" description="Low complexity" evidence="9">
    <location>
        <begin position="30"/>
        <end position="48"/>
    </location>
</feature>
<comment type="cofactor">
    <cofactor evidence="8">
        <name>Cu cation</name>
        <dbReference type="ChEBI" id="CHEBI:23378"/>
    </cofactor>
    <text evidence="8">Binds 1 copper ion per subunit.</text>
</comment>
<dbReference type="GO" id="GO:0005507">
    <property type="term" value="F:copper ion binding"/>
    <property type="evidence" value="ECO:0007669"/>
    <property type="project" value="InterPro"/>
</dbReference>
<evidence type="ECO:0000259" key="11">
    <source>
        <dbReference type="Pfam" id="PF00127"/>
    </source>
</evidence>
<feature type="domain" description="Blue (type 1) copper" evidence="11">
    <location>
        <begin position="77"/>
        <end position="154"/>
    </location>
</feature>
<feature type="binding site" evidence="8">
    <location>
        <position position="142"/>
    </location>
    <ligand>
        <name>Cu cation</name>
        <dbReference type="ChEBI" id="CHEBI:23378"/>
    </ligand>
</feature>